<evidence type="ECO:0000313" key="2">
    <source>
        <dbReference type="Proteomes" id="UP000475862"/>
    </source>
</evidence>
<dbReference type="OrthoDB" id="6643699at2759"/>
<sequence>MNLSLMSLGELSRLATRGASPNYSRSTVPRHKMFHIKNNIKEGSWVIVKYGETNKLYFVKIIQILQKGELYEGSLTRSSNFSSSYNSEIKEPIYIFPDIIDFYTFKLEDIVLTVPQPKSLRRVRMQFTVKLKGAYMLLLKNANLLFKHLFKNTKKCVMAYEISISYLRDIKAKLVRPLTMPRVEGNADATMTVTRVRKCTNDAFEMLLHILKFVSEFATTTTRTPGFTQKATTRRKQETHHNI</sequence>
<dbReference type="Proteomes" id="UP000475862">
    <property type="component" value="Unassembled WGS sequence"/>
</dbReference>
<evidence type="ECO:0000313" key="1">
    <source>
        <dbReference type="EMBL" id="KAE9525965.1"/>
    </source>
</evidence>
<dbReference type="EMBL" id="VYZN01000056">
    <property type="protein sequence ID" value="KAE9525965.1"/>
    <property type="molecule type" value="Genomic_DNA"/>
</dbReference>
<comment type="caution">
    <text evidence="1">The sequence shown here is derived from an EMBL/GenBank/DDBJ whole genome shotgun (WGS) entry which is preliminary data.</text>
</comment>
<proteinExistence type="predicted"/>
<organism evidence="1 2">
    <name type="scientific">Aphis glycines</name>
    <name type="common">Soybean aphid</name>
    <dbReference type="NCBI Taxonomy" id="307491"/>
    <lineage>
        <taxon>Eukaryota</taxon>
        <taxon>Metazoa</taxon>
        <taxon>Ecdysozoa</taxon>
        <taxon>Arthropoda</taxon>
        <taxon>Hexapoda</taxon>
        <taxon>Insecta</taxon>
        <taxon>Pterygota</taxon>
        <taxon>Neoptera</taxon>
        <taxon>Paraneoptera</taxon>
        <taxon>Hemiptera</taxon>
        <taxon>Sternorrhyncha</taxon>
        <taxon>Aphidomorpha</taxon>
        <taxon>Aphidoidea</taxon>
        <taxon>Aphididae</taxon>
        <taxon>Aphidini</taxon>
        <taxon>Aphis</taxon>
        <taxon>Aphis</taxon>
    </lineage>
</organism>
<gene>
    <name evidence="1" type="ORF">AGLY_013907</name>
</gene>
<name>A0A6G0T6Y9_APHGL</name>
<protein>
    <submittedName>
        <fullName evidence="1">Uncharacterized protein</fullName>
    </submittedName>
</protein>
<accession>A0A6G0T6Y9</accession>
<keyword evidence="2" id="KW-1185">Reference proteome</keyword>
<dbReference type="AlphaFoldDB" id="A0A6G0T6Y9"/>
<reference evidence="1 2" key="1">
    <citation type="submission" date="2019-08" db="EMBL/GenBank/DDBJ databases">
        <title>The genome of the soybean aphid Biotype 1, its phylome, world population structure and adaptation to the North American continent.</title>
        <authorList>
            <person name="Giordano R."/>
            <person name="Donthu R.K."/>
            <person name="Hernandez A.G."/>
            <person name="Wright C.L."/>
            <person name="Zimin A.V."/>
        </authorList>
    </citation>
    <scope>NUCLEOTIDE SEQUENCE [LARGE SCALE GENOMIC DNA]</scope>
    <source>
        <tissue evidence="1">Whole aphids</tissue>
    </source>
</reference>